<sequence length="77" mass="8977">MFFSFFCRFQFLLLWIFLPHFTHQLKRGNSSLKTIDVRFLLEAFLIDCSFFSMLVKSGSRGFAIAMGGTTLVDLWNL</sequence>
<proteinExistence type="predicted"/>
<feature type="signal peptide" evidence="1">
    <location>
        <begin position="1"/>
        <end position="24"/>
    </location>
</feature>
<dbReference type="AlphaFoldDB" id="A0A2M4D7L5"/>
<reference evidence="2" key="1">
    <citation type="submission" date="2018-01" db="EMBL/GenBank/DDBJ databases">
        <title>An insight into the sialome of Amazonian anophelines.</title>
        <authorList>
            <person name="Ribeiro J.M."/>
            <person name="Scarpassa V."/>
            <person name="Calvo E."/>
        </authorList>
    </citation>
    <scope>NUCLEOTIDE SEQUENCE</scope>
</reference>
<accession>A0A2M4D7L5</accession>
<evidence type="ECO:0000313" key="2">
    <source>
        <dbReference type="EMBL" id="MBW73491.1"/>
    </source>
</evidence>
<organism evidence="2">
    <name type="scientific">Anopheles darlingi</name>
    <name type="common">Mosquito</name>
    <dbReference type="NCBI Taxonomy" id="43151"/>
    <lineage>
        <taxon>Eukaryota</taxon>
        <taxon>Metazoa</taxon>
        <taxon>Ecdysozoa</taxon>
        <taxon>Arthropoda</taxon>
        <taxon>Hexapoda</taxon>
        <taxon>Insecta</taxon>
        <taxon>Pterygota</taxon>
        <taxon>Neoptera</taxon>
        <taxon>Endopterygota</taxon>
        <taxon>Diptera</taxon>
        <taxon>Nematocera</taxon>
        <taxon>Culicoidea</taxon>
        <taxon>Culicidae</taxon>
        <taxon>Anophelinae</taxon>
        <taxon>Anopheles</taxon>
    </lineage>
</organism>
<feature type="chain" id="PRO_5014676047" evidence="1">
    <location>
        <begin position="25"/>
        <end position="77"/>
    </location>
</feature>
<name>A0A2M4D7L5_ANODA</name>
<keyword evidence="1" id="KW-0732">Signal</keyword>
<protein>
    <submittedName>
        <fullName evidence="2">Putative secreted protein</fullName>
    </submittedName>
</protein>
<evidence type="ECO:0000256" key="1">
    <source>
        <dbReference type="SAM" id="SignalP"/>
    </source>
</evidence>
<dbReference type="EMBL" id="GGFL01009313">
    <property type="protein sequence ID" value="MBW73491.1"/>
    <property type="molecule type" value="Transcribed_RNA"/>
</dbReference>